<proteinExistence type="predicted"/>
<dbReference type="Pfam" id="PF13229">
    <property type="entry name" value="Beta_helix"/>
    <property type="match status" value="1"/>
</dbReference>
<evidence type="ECO:0008006" key="5">
    <source>
        <dbReference type="Google" id="ProtNLM"/>
    </source>
</evidence>
<dbReference type="SUPFAM" id="SSF51126">
    <property type="entry name" value="Pectin lyase-like"/>
    <property type="match status" value="2"/>
</dbReference>
<feature type="domain" description="Rhamnogalacturonase A/B/Epimerase-like pectate lyase" evidence="1">
    <location>
        <begin position="39"/>
        <end position="296"/>
    </location>
</feature>
<dbReference type="InterPro" id="IPR012334">
    <property type="entry name" value="Pectin_lyas_fold"/>
</dbReference>
<dbReference type="Proteomes" id="UP000659344">
    <property type="component" value="Unassembled WGS sequence"/>
</dbReference>
<gene>
    <name evidence="3" type="ORF">GCM10008013_36390</name>
</gene>
<evidence type="ECO:0000313" key="3">
    <source>
        <dbReference type="EMBL" id="GGH32156.1"/>
    </source>
</evidence>
<dbReference type="RefSeq" id="WP_188541269.1">
    <property type="nucleotide sequence ID" value="NZ_BMFT01000002.1"/>
</dbReference>
<evidence type="ECO:0000313" key="4">
    <source>
        <dbReference type="Proteomes" id="UP000659344"/>
    </source>
</evidence>
<protein>
    <recommendedName>
        <fullName evidence="5">Pectate lyase superfamily protein domain-containing protein</fullName>
    </recommendedName>
</protein>
<dbReference type="SMART" id="SM00710">
    <property type="entry name" value="PbH1"/>
    <property type="match status" value="10"/>
</dbReference>
<dbReference type="InterPro" id="IPR011050">
    <property type="entry name" value="Pectin_lyase_fold/virulence"/>
</dbReference>
<name>A0ABQ1YQ18_9BACL</name>
<dbReference type="InterPro" id="IPR006626">
    <property type="entry name" value="PbH1"/>
</dbReference>
<keyword evidence="4" id="KW-1185">Reference proteome</keyword>
<comment type="caution">
    <text evidence="3">The sequence shown here is derived from an EMBL/GenBank/DDBJ whole genome shotgun (WGS) entry which is preliminary data.</text>
</comment>
<feature type="domain" description="Right handed beta helix" evidence="2">
    <location>
        <begin position="318"/>
        <end position="446"/>
    </location>
</feature>
<dbReference type="InterPro" id="IPR024535">
    <property type="entry name" value="RHGA/B-epi-like_pectate_lyase"/>
</dbReference>
<organism evidence="3 4">
    <name type="scientific">Paenibacillus segetis</name>
    <dbReference type="NCBI Taxonomy" id="1325360"/>
    <lineage>
        <taxon>Bacteria</taxon>
        <taxon>Bacillati</taxon>
        <taxon>Bacillota</taxon>
        <taxon>Bacilli</taxon>
        <taxon>Bacillales</taxon>
        <taxon>Paenibacillaceae</taxon>
        <taxon>Paenibacillus</taxon>
    </lineage>
</organism>
<evidence type="ECO:0000259" key="2">
    <source>
        <dbReference type="Pfam" id="PF13229"/>
    </source>
</evidence>
<dbReference type="Pfam" id="PF12708">
    <property type="entry name" value="Pect-lyase_RHGA_epim"/>
    <property type="match status" value="1"/>
</dbReference>
<dbReference type="Gene3D" id="2.160.20.10">
    <property type="entry name" value="Single-stranded right-handed beta-helix, Pectin lyase-like"/>
    <property type="match status" value="1"/>
</dbReference>
<dbReference type="InterPro" id="IPR039448">
    <property type="entry name" value="Beta_helix"/>
</dbReference>
<dbReference type="EMBL" id="BMFT01000002">
    <property type="protein sequence ID" value="GGH32156.1"/>
    <property type="molecule type" value="Genomic_DNA"/>
</dbReference>
<sequence>MMNRYFKRIAVIAITIMISIFYSTPGYTVQASAGSNQNIINVKDHGAKGDGRSDDTAAIQQILDSVDGNGATVYFPKGTYMINPSKTLLVNSLTKILGDGTSSIIKANDNNFGWELMRLHGHDIEIEGIVLDGNMAVNRILVIDPGSSAIKVSNSILSNATHSKDSQSEYYTGIVTGVMIYGNTDRITIDNTEVSHISAVNLTADSLIARGIYVTTSWGSNEKVGTNVSITNSHIHHIGPADDGDGIYYEDRNLENDKAQDTNSLIANNVFDNNAKRAIKLYAQGITVRDNRIVNSYLKNNYYYAGNDKGKQAPDMYAGISVYGSNNTIKNNTIGGVGSYYAAIEVSSWQTVNNVKIDGNQITMGAKSSTVGTTAIRLGNTKDFSIVNNQIENADKGIWTWQNAEKGSIVGNVIQATQGGIDLTTYVENCTQKNIVLRNNTIKGKAFNVQLAKTNVNVEVIS</sequence>
<evidence type="ECO:0000259" key="1">
    <source>
        <dbReference type="Pfam" id="PF12708"/>
    </source>
</evidence>
<reference evidence="4" key="1">
    <citation type="journal article" date="2019" name="Int. J. Syst. Evol. Microbiol.">
        <title>The Global Catalogue of Microorganisms (GCM) 10K type strain sequencing project: providing services to taxonomists for standard genome sequencing and annotation.</title>
        <authorList>
            <consortium name="The Broad Institute Genomics Platform"/>
            <consortium name="The Broad Institute Genome Sequencing Center for Infectious Disease"/>
            <person name="Wu L."/>
            <person name="Ma J."/>
        </authorList>
    </citation>
    <scope>NUCLEOTIDE SEQUENCE [LARGE SCALE GENOMIC DNA]</scope>
    <source>
        <strain evidence="4">CGMCC 1.12769</strain>
    </source>
</reference>
<accession>A0ABQ1YQ18</accession>